<accession>A0ABU1A875</accession>
<dbReference type="Proteomes" id="UP001227831">
    <property type="component" value="Unassembled WGS sequence"/>
</dbReference>
<evidence type="ECO:0008006" key="5">
    <source>
        <dbReference type="Google" id="ProtNLM"/>
    </source>
</evidence>
<keyword evidence="2" id="KW-0732">Signal</keyword>
<gene>
    <name evidence="3" type="ORF">RA086_05800</name>
</gene>
<sequence length="143" mass="15313">MRKRFLILAMLGLAGLLGGCAAQAAPTITPKKANEIAAANRQSTSAAQAKAKDASAEKKTGQQYQATNDHITGAPEAASAVEQVLNDSKDESFKAVPNVNIDAHGHHYYQVDAFTKTTTQTRGSLRQSYFVYLDGSITTRQVD</sequence>
<dbReference type="EMBL" id="JAVCWF010000001">
    <property type="protein sequence ID" value="MDQ7937139.1"/>
    <property type="molecule type" value="Genomic_DNA"/>
</dbReference>
<name>A0ABU1A875_9LACO</name>
<dbReference type="RefSeq" id="WP_308702913.1">
    <property type="nucleotide sequence ID" value="NZ_AP027463.1"/>
</dbReference>
<evidence type="ECO:0000313" key="3">
    <source>
        <dbReference type="EMBL" id="MDQ7937139.1"/>
    </source>
</evidence>
<feature type="chain" id="PRO_5047257750" description="Lipoprotein" evidence="2">
    <location>
        <begin position="25"/>
        <end position="143"/>
    </location>
</feature>
<keyword evidence="4" id="KW-1185">Reference proteome</keyword>
<evidence type="ECO:0000256" key="2">
    <source>
        <dbReference type="SAM" id="SignalP"/>
    </source>
</evidence>
<dbReference type="PROSITE" id="PS51257">
    <property type="entry name" value="PROKAR_LIPOPROTEIN"/>
    <property type="match status" value="1"/>
</dbReference>
<evidence type="ECO:0000256" key="1">
    <source>
        <dbReference type="SAM" id="MobiDB-lite"/>
    </source>
</evidence>
<organism evidence="3 4">
    <name type="scientific">Lactiplantibacillus brownii</name>
    <dbReference type="NCBI Taxonomy" id="3069269"/>
    <lineage>
        <taxon>Bacteria</taxon>
        <taxon>Bacillati</taxon>
        <taxon>Bacillota</taxon>
        <taxon>Bacilli</taxon>
        <taxon>Lactobacillales</taxon>
        <taxon>Lactobacillaceae</taxon>
        <taxon>Lactiplantibacillus</taxon>
    </lineage>
</organism>
<feature type="region of interest" description="Disordered" evidence="1">
    <location>
        <begin position="36"/>
        <end position="83"/>
    </location>
</feature>
<reference evidence="3 4" key="1">
    <citation type="journal article" date="2023" name="Int. J. Syst. Evol. Microbiol.">
        <title>Lactiplantibacillus brownii sp. nov., a novel psychrotolerant species isolated from sauerkraut.</title>
        <authorList>
            <person name="Heng Y.C."/>
            <person name="Silvaraju S."/>
            <person name="Lee J.K.Y."/>
            <person name="Kittelmann S."/>
        </authorList>
    </citation>
    <scope>NUCLEOTIDE SEQUENCE [LARGE SCALE GENOMIC DNA]</scope>
    <source>
        <strain evidence="3 4">WILCCON 0030</strain>
    </source>
</reference>
<evidence type="ECO:0000313" key="4">
    <source>
        <dbReference type="Proteomes" id="UP001227831"/>
    </source>
</evidence>
<comment type="caution">
    <text evidence="3">The sequence shown here is derived from an EMBL/GenBank/DDBJ whole genome shotgun (WGS) entry which is preliminary data.</text>
</comment>
<feature type="compositionally biased region" description="Basic and acidic residues" evidence="1">
    <location>
        <begin position="50"/>
        <end position="60"/>
    </location>
</feature>
<feature type="signal peptide" evidence="2">
    <location>
        <begin position="1"/>
        <end position="24"/>
    </location>
</feature>
<feature type="compositionally biased region" description="Polar residues" evidence="1">
    <location>
        <begin position="61"/>
        <end position="70"/>
    </location>
</feature>
<proteinExistence type="predicted"/>
<protein>
    <recommendedName>
        <fullName evidence="5">Lipoprotein</fullName>
    </recommendedName>
</protein>